<dbReference type="PATRIC" id="fig|56193.3.peg.3871"/>
<sequence>MAQDRYMIPAHLDDPELIGLWTLDEFLAMVLPFVWGILFQHILIGMALAAAGWWGLRKAKAGRAGSWLLHLAYWHLPSGFTGLQATPPSYLRLMAG</sequence>
<organism evidence="2 3">
    <name type="scientific">Sphingobium chungbukense</name>
    <dbReference type="NCBI Taxonomy" id="56193"/>
    <lineage>
        <taxon>Bacteria</taxon>
        <taxon>Pseudomonadati</taxon>
        <taxon>Pseudomonadota</taxon>
        <taxon>Alphaproteobacteria</taxon>
        <taxon>Sphingomonadales</taxon>
        <taxon>Sphingomonadaceae</taxon>
        <taxon>Sphingobium</taxon>
    </lineage>
</organism>
<feature type="transmembrane region" description="Helical" evidence="1">
    <location>
        <begin position="33"/>
        <end position="56"/>
    </location>
</feature>
<evidence type="ECO:0000256" key="1">
    <source>
        <dbReference type="SAM" id="Phobius"/>
    </source>
</evidence>
<dbReference type="RefSeq" id="WP_031290930.1">
    <property type="nucleotide sequence ID" value="NZ_LBIC01000009.1"/>
</dbReference>
<name>A0A0M3ANR6_9SPHN</name>
<accession>A0A0M3ANR6</accession>
<dbReference type="Proteomes" id="UP000033874">
    <property type="component" value="Unassembled WGS sequence"/>
</dbReference>
<gene>
    <name evidence="2" type="ORF">YP76_18465</name>
</gene>
<dbReference type="AlphaFoldDB" id="A0A0M3ANR6"/>
<keyword evidence="1" id="KW-0472">Membrane</keyword>
<keyword evidence="1" id="KW-0812">Transmembrane</keyword>
<protein>
    <submittedName>
        <fullName evidence="2">Conjugal transfer protein TraL</fullName>
    </submittedName>
</protein>
<dbReference type="GO" id="GO:0019867">
    <property type="term" value="C:outer membrane"/>
    <property type="evidence" value="ECO:0007669"/>
    <property type="project" value="InterPro"/>
</dbReference>
<dbReference type="EMBL" id="LBIC01000009">
    <property type="protein sequence ID" value="KKW90576.1"/>
    <property type="molecule type" value="Genomic_DNA"/>
</dbReference>
<dbReference type="Pfam" id="PF07178">
    <property type="entry name" value="TraL"/>
    <property type="match status" value="1"/>
</dbReference>
<dbReference type="STRING" id="56193.YP76_18465"/>
<proteinExistence type="predicted"/>
<reference evidence="2 3" key="1">
    <citation type="submission" date="2015-04" db="EMBL/GenBank/DDBJ databases">
        <title>Genome sequence of aromatic hydrocarbons-degrading Sphingobium chungbukense DJ77.</title>
        <authorList>
            <person name="Kim Y.-C."/>
            <person name="Chae J.-C."/>
        </authorList>
    </citation>
    <scope>NUCLEOTIDE SEQUENCE [LARGE SCALE GENOMIC DNA]</scope>
    <source>
        <strain evidence="2 3">DJ77</strain>
    </source>
</reference>
<evidence type="ECO:0000313" key="2">
    <source>
        <dbReference type="EMBL" id="KKW90576.1"/>
    </source>
</evidence>
<keyword evidence="1" id="KW-1133">Transmembrane helix</keyword>
<comment type="caution">
    <text evidence="2">The sequence shown here is derived from an EMBL/GenBank/DDBJ whole genome shotgun (WGS) entry which is preliminary data.</text>
</comment>
<dbReference type="NCBIfam" id="TIGR02762">
    <property type="entry name" value="TraL_TIGR"/>
    <property type="match status" value="1"/>
</dbReference>
<keyword evidence="3" id="KW-1185">Reference proteome</keyword>
<dbReference type="InterPro" id="IPR009838">
    <property type="entry name" value="T4SS_TraL"/>
</dbReference>
<evidence type="ECO:0000313" key="3">
    <source>
        <dbReference type="Proteomes" id="UP000033874"/>
    </source>
</evidence>